<name>A0A0F9PPJ4_9ZZZZ</name>
<organism evidence="1">
    <name type="scientific">marine sediment metagenome</name>
    <dbReference type="NCBI Taxonomy" id="412755"/>
    <lineage>
        <taxon>unclassified sequences</taxon>
        <taxon>metagenomes</taxon>
        <taxon>ecological metagenomes</taxon>
    </lineage>
</organism>
<evidence type="ECO:0000313" key="1">
    <source>
        <dbReference type="EMBL" id="KKN32094.1"/>
    </source>
</evidence>
<dbReference type="AlphaFoldDB" id="A0A0F9PPJ4"/>
<reference evidence="1" key="1">
    <citation type="journal article" date="2015" name="Nature">
        <title>Complex archaea that bridge the gap between prokaryotes and eukaryotes.</title>
        <authorList>
            <person name="Spang A."/>
            <person name="Saw J.H."/>
            <person name="Jorgensen S.L."/>
            <person name="Zaremba-Niedzwiedzka K."/>
            <person name="Martijn J."/>
            <person name="Lind A.E."/>
            <person name="van Eijk R."/>
            <person name="Schleper C."/>
            <person name="Guy L."/>
            <person name="Ettema T.J."/>
        </authorList>
    </citation>
    <scope>NUCLEOTIDE SEQUENCE</scope>
</reference>
<proteinExistence type="predicted"/>
<gene>
    <name evidence="1" type="ORF">LCGC14_0817490</name>
</gene>
<dbReference type="EMBL" id="LAZR01002278">
    <property type="protein sequence ID" value="KKN32094.1"/>
    <property type="molecule type" value="Genomic_DNA"/>
</dbReference>
<accession>A0A0F9PPJ4</accession>
<sequence length="55" mass="6398">MMSELTEEKLRVRAKWDESDRIREANTCTKCGQVRQPLSNGIPHYCEENVTSRSN</sequence>
<protein>
    <submittedName>
        <fullName evidence="1">Uncharacterized protein</fullName>
    </submittedName>
</protein>
<comment type="caution">
    <text evidence="1">The sequence shown here is derived from an EMBL/GenBank/DDBJ whole genome shotgun (WGS) entry which is preliminary data.</text>
</comment>